<gene>
    <name evidence="7" type="primary">aroK</name>
    <name evidence="8" type="ORF">AMD02_16625</name>
</gene>
<keyword evidence="2 7" id="KW-0808">Transferase</keyword>
<dbReference type="InterPro" id="IPR027417">
    <property type="entry name" value="P-loop_NTPase"/>
</dbReference>
<comment type="caution">
    <text evidence="8">The sequence shown here is derived from an EMBL/GenBank/DDBJ whole genome shotgun (WGS) entry which is preliminary data.</text>
</comment>
<keyword evidence="6 7" id="KW-0057">Aromatic amino acid biosynthesis</keyword>
<comment type="subunit">
    <text evidence="7">Monomer.</text>
</comment>
<reference evidence="8" key="1">
    <citation type="submission" date="2015-08" db="EMBL/GenBank/DDBJ databases">
        <title>Complete DNA Sequence of Pseudomonas syringae pv. actinidiae, the Causal Agent of Kiwifruit Canker Disease.</title>
        <authorList>
            <person name="Rikkerink E.H.A."/>
            <person name="Fineran P.C."/>
        </authorList>
    </citation>
    <scope>NUCLEOTIDE SEQUENCE</scope>
    <source>
        <strain evidence="8">DSM 13666</strain>
    </source>
</reference>
<evidence type="ECO:0000256" key="4">
    <source>
        <dbReference type="ARBA" id="ARBA00022777"/>
    </source>
</evidence>
<keyword evidence="7" id="KW-0460">Magnesium</keyword>
<feature type="binding site" evidence="7">
    <location>
        <position position="65"/>
    </location>
    <ligand>
        <name>substrate</name>
    </ligand>
</feature>
<keyword evidence="4 7" id="KW-0418">Kinase</keyword>
<evidence type="ECO:0000313" key="8">
    <source>
        <dbReference type="EMBL" id="KOO37000.1"/>
    </source>
</evidence>
<dbReference type="GO" id="GO:0009423">
    <property type="term" value="P:chorismate biosynthetic process"/>
    <property type="evidence" value="ECO:0007669"/>
    <property type="project" value="UniProtKB-UniRule"/>
</dbReference>
<feature type="binding site" evidence="7">
    <location>
        <position position="41"/>
    </location>
    <ligand>
        <name>substrate</name>
    </ligand>
</feature>
<feature type="binding site" evidence="7">
    <location>
        <position position="127"/>
    </location>
    <ligand>
        <name>ATP</name>
        <dbReference type="ChEBI" id="CHEBI:30616"/>
    </ligand>
</feature>
<feature type="binding site" evidence="7">
    <location>
        <begin position="19"/>
        <end position="24"/>
    </location>
    <ligand>
        <name>ATP</name>
        <dbReference type="ChEBI" id="CHEBI:30616"/>
    </ligand>
</feature>
<accession>A0A4Y7WWZ8</accession>
<comment type="pathway">
    <text evidence="7">Metabolic intermediate biosynthesis; chorismate biosynthesis; chorismate from D-erythrose 4-phosphate and phosphoenolpyruvate: step 5/7.</text>
</comment>
<comment type="similarity">
    <text evidence="7">Belongs to the shikimate kinase family.</text>
</comment>
<dbReference type="GO" id="GO:0008652">
    <property type="term" value="P:amino acid biosynthetic process"/>
    <property type="evidence" value="ECO:0007669"/>
    <property type="project" value="UniProtKB-KW"/>
</dbReference>
<protein>
    <recommendedName>
        <fullName evidence="7">Shikimate kinase</fullName>
        <shortName evidence="7">SK</shortName>
        <ecNumber evidence="7">2.7.1.71</ecNumber>
    </recommendedName>
</protein>
<dbReference type="AlphaFoldDB" id="A0A0M0KDT7"/>
<dbReference type="InterPro" id="IPR031322">
    <property type="entry name" value="Shikimate/glucono_kinase"/>
</dbReference>
<comment type="subcellular location">
    <subcellularLocation>
        <location evidence="7">Cytoplasm</location>
    </subcellularLocation>
</comment>
<evidence type="ECO:0000256" key="7">
    <source>
        <dbReference type="HAMAP-Rule" id="MF_00109"/>
    </source>
</evidence>
<dbReference type="PRINTS" id="PR01100">
    <property type="entry name" value="SHIKIMTKNASE"/>
</dbReference>
<dbReference type="GO" id="GO:0004765">
    <property type="term" value="F:shikimate kinase activity"/>
    <property type="evidence" value="ECO:0007669"/>
    <property type="project" value="UniProtKB-UniRule"/>
</dbReference>
<dbReference type="PANTHER" id="PTHR21087:SF16">
    <property type="entry name" value="SHIKIMATE KINASE 1, CHLOROPLASTIC"/>
    <property type="match status" value="1"/>
</dbReference>
<dbReference type="HAMAP" id="MF_00109">
    <property type="entry name" value="Shikimate_kinase"/>
    <property type="match status" value="1"/>
</dbReference>
<feature type="binding site" evidence="7">
    <location>
        <position position="161"/>
    </location>
    <ligand>
        <name>ATP</name>
        <dbReference type="ChEBI" id="CHEBI:30616"/>
    </ligand>
</feature>
<evidence type="ECO:0000256" key="1">
    <source>
        <dbReference type="ARBA" id="ARBA00022605"/>
    </source>
</evidence>
<comment type="cofactor">
    <cofactor evidence="7">
        <name>Mg(2+)</name>
        <dbReference type="ChEBI" id="CHEBI:18420"/>
    </cofactor>
    <text evidence="7">Binds 1 Mg(2+) ion per subunit.</text>
</comment>
<feature type="binding site" evidence="7">
    <location>
        <position position="88"/>
    </location>
    <ligand>
        <name>substrate</name>
    </ligand>
</feature>
<comment type="function">
    <text evidence="7">Catalyzes the specific phosphorylation of the 3-hydroxyl group of shikimic acid using ATP as a cosubstrate.</text>
</comment>
<organism evidence="8">
    <name type="scientific">Halalkalibacterium halodurans</name>
    <name type="common">Bacillus halodurans</name>
    <dbReference type="NCBI Taxonomy" id="86665"/>
    <lineage>
        <taxon>Bacteria</taxon>
        <taxon>Bacillati</taxon>
        <taxon>Bacillota</taxon>
        <taxon>Bacilli</taxon>
        <taxon>Bacillales</taxon>
        <taxon>Bacillaceae</taxon>
        <taxon>Halalkalibacterium (ex Joshi et al. 2022)</taxon>
    </lineage>
</organism>
<dbReference type="InterPro" id="IPR000623">
    <property type="entry name" value="Shikimate_kinase/TSH1"/>
</dbReference>
<keyword evidence="1 7" id="KW-0028">Amino-acid biosynthesis</keyword>
<dbReference type="Pfam" id="PF01202">
    <property type="entry name" value="SKI"/>
    <property type="match status" value="1"/>
</dbReference>
<dbReference type="EC" id="2.7.1.71" evidence="7"/>
<dbReference type="UniPathway" id="UPA00053">
    <property type="reaction ID" value="UER00088"/>
</dbReference>
<evidence type="ECO:0000256" key="6">
    <source>
        <dbReference type="ARBA" id="ARBA00023141"/>
    </source>
</evidence>
<dbReference type="PANTHER" id="PTHR21087">
    <property type="entry name" value="SHIKIMATE KINASE"/>
    <property type="match status" value="1"/>
</dbReference>
<accession>A0A0M0KDT7</accession>
<name>A0A0M0KDT7_ALKHA</name>
<keyword evidence="5 7" id="KW-0067">ATP-binding</keyword>
<keyword evidence="7" id="KW-0963">Cytoplasm</keyword>
<feature type="binding site" evidence="7">
    <location>
        <position position="23"/>
    </location>
    <ligand>
        <name>Mg(2+)</name>
        <dbReference type="ChEBI" id="CHEBI:18420"/>
    </ligand>
</feature>
<feature type="binding site" evidence="7">
    <location>
        <position position="145"/>
    </location>
    <ligand>
        <name>substrate</name>
    </ligand>
</feature>
<dbReference type="RefSeq" id="WP_053432210.1">
    <property type="nucleotide sequence ID" value="NZ_CP040441.1"/>
</dbReference>
<dbReference type="SUPFAM" id="SSF52540">
    <property type="entry name" value="P-loop containing nucleoside triphosphate hydrolases"/>
    <property type="match status" value="1"/>
</dbReference>
<keyword evidence="7" id="KW-0479">Metal-binding</keyword>
<sequence>MKRIPSVRERNIVLIGFMGVGKTSVGEQLAKRLFRDFIDVDQEIEKTWKMKISDIFRLKGEEAFRKIEREMTIDYCTNTSLKVISLGGGAYMQDAIRTACLDHCIVIYLDLSWSLWKERLNVLIDNRPVLQDKKVEEMEQLFTKRQPTYQKNSFQVETDGREVAEIVSYLEEVIKLGWEIYGS</sequence>
<evidence type="ECO:0000256" key="5">
    <source>
        <dbReference type="ARBA" id="ARBA00022840"/>
    </source>
</evidence>
<dbReference type="GO" id="GO:0005524">
    <property type="term" value="F:ATP binding"/>
    <property type="evidence" value="ECO:0007669"/>
    <property type="project" value="UniProtKB-UniRule"/>
</dbReference>
<dbReference type="GO" id="GO:0000287">
    <property type="term" value="F:magnesium ion binding"/>
    <property type="evidence" value="ECO:0007669"/>
    <property type="project" value="UniProtKB-UniRule"/>
</dbReference>
<dbReference type="PATRIC" id="fig|136160.3.peg.4282"/>
<evidence type="ECO:0000256" key="2">
    <source>
        <dbReference type="ARBA" id="ARBA00022679"/>
    </source>
</evidence>
<keyword evidence="3 7" id="KW-0547">Nucleotide-binding</keyword>
<dbReference type="EMBL" id="LILD01000003">
    <property type="protein sequence ID" value="KOO37000.1"/>
    <property type="molecule type" value="Genomic_DNA"/>
</dbReference>
<dbReference type="GO" id="GO:0005829">
    <property type="term" value="C:cytosol"/>
    <property type="evidence" value="ECO:0007669"/>
    <property type="project" value="TreeGrafter"/>
</dbReference>
<evidence type="ECO:0000256" key="3">
    <source>
        <dbReference type="ARBA" id="ARBA00022741"/>
    </source>
</evidence>
<proteinExistence type="inferred from homology"/>
<dbReference type="GO" id="GO:0009073">
    <property type="term" value="P:aromatic amino acid family biosynthetic process"/>
    <property type="evidence" value="ECO:0007669"/>
    <property type="project" value="UniProtKB-KW"/>
</dbReference>
<dbReference type="CDD" id="cd00464">
    <property type="entry name" value="SK"/>
    <property type="match status" value="1"/>
</dbReference>
<comment type="catalytic activity">
    <reaction evidence="7">
        <text>shikimate + ATP = 3-phosphoshikimate + ADP + H(+)</text>
        <dbReference type="Rhea" id="RHEA:13121"/>
        <dbReference type="ChEBI" id="CHEBI:15378"/>
        <dbReference type="ChEBI" id="CHEBI:30616"/>
        <dbReference type="ChEBI" id="CHEBI:36208"/>
        <dbReference type="ChEBI" id="CHEBI:145989"/>
        <dbReference type="ChEBI" id="CHEBI:456216"/>
        <dbReference type="EC" id="2.7.1.71"/>
    </reaction>
</comment>
<dbReference type="GeneID" id="87596059"/>
<dbReference type="Gene3D" id="3.40.50.300">
    <property type="entry name" value="P-loop containing nucleotide triphosphate hydrolases"/>
    <property type="match status" value="1"/>
</dbReference>